<evidence type="ECO:0000256" key="7">
    <source>
        <dbReference type="ARBA" id="ARBA00022840"/>
    </source>
</evidence>
<dbReference type="SUPFAM" id="SSF57850">
    <property type="entry name" value="RING/U-box"/>
    <property type="match status" value="1"/>
</dbReference>
<feature type="region of interest" description="Disordered" evidence="9">
    <location>
        <begin position="176"/>
        <end position="199"/>
    </location>
</feature>
<dbReference type="InterPro" id="IPR014001">
    <property type="entry name" value="Helicase_ATP-bd"/>
</dbReference>
<keyword evidence="6" id="KW-0862">Zinc</keyword>
<dbReference type="SUPFAM" id="SSF51161">
    <property type="entry name" value="Trimeric LpxA-like enzymes"/>
    <property type="match status" value="1"/>
</dbReference>
<dbReference type="Proteomes" id="UP000507536">
    <property type="component" value="Chromosome 13"/>
</dbReference>
<dbReference type="SMART" id="SM00490">
    <property type="entry name" value="HELICc"/>
    <property type="match status" value="1"/>
</dbReference>
<dbReference type="InterPro" id="IPR001841">
    <property type="entry name" value="Znf_RING"/>
</dbReference>
<keyword evidence="2" id="KW-0547">Nucleotide-binding</keyword>
<dbReference type="GO" id="GO:0005524">
    <property type="term" value="F:ATP binding"/>
    <property type="evidence" value="ECO:0007669"/>
    <property type="project" value="UniProtKB-KW"/>
</dbReference>
<accession>A0A1C6XY46</accession>
<dbReference type="InterPro" id="IPR038718">
    <property type="entry name" value="SNF2-like_sf"/>
</dbReference>
<reference evidence="13 14" key="1">
    <citation type="submission" date="2016-08" db="EMBL/GenBank/DDBJ databases">
        <authorList>
            <consortium name="Pathogen Informatics"/>
        </authorList>
    </citation>
    <scope>NUCLEOTIDE SEQUENCE [LARGE SCALE GENOMIC DNA]</scope>
    <source>
        <strain evidence="13 14">DS</strain>
    </source>
</reference>
<keyword evidence="4" id="KW-0378">Hydrolase</keyword>
<dbReference type="SMART" id="SM00487">
    <property type="entry name" value="DEXDc"/>
    <property type="match status" value="1"/>
</dbReference>
<keyword evidence="3 8" id="KW-0863">Zinc-finger</keyword>
<name>A0A1C6XY46_PLACE</name>
<evidence type="ECO:0000256" key="6">
    <source>
        <dbReference type="ARBA" id="ARBA00022833"/>
    </source>
</evidence>
<dbReference type="InterPro" id="IPR000330">
    <property type="entry name" value="SNF2_N"/>
</dbReference>
<dbReference type="Gene3D" id="3.30.40.10">
    <property type="entry name" value="Zinc/RING finger domain, C3HC4 (zinc finger)"/>
    <property type="match status" value="1"/>
</dbReference>
<dbReference type="InterPro" id="IPR027417">
    <property type="entry name" value="P-loop_NTPase"/>
</dbReference>
<dbReference type="EMBL" id="LT608193">
    <property type="protein sequence ID" value="SCM11191.1"/>
    <property type="molecule type" value="Genomic_DNA"/>
</dbReference>
<evidence type="ECO:0000259" key="11">
    <source>
        <dbReference type="PROSITE" id="PS51192"/>
    </source>
</evidence>
<dbReference type="PROSITE" id="PS50089">
    <property type="entry name" value="ZF_RING_2"/>
    <property type="match status" value="1"/>
</dbReference>
<feature type="domain" description="RING-type" evidence="10">
    <location>
        <begin position="1205"/>
        <end position="1247"/>
    </location>
</feature>
<dbReference type="InterPro" id="IPR011004">
    <property type="entry name" value="Trimer_LpxA-like_sf"/>
</dbReference>
<dbReference type="GO" id="GO:0005634">
    <property type="term" value="C:nucleus"/>
    <property type="evidence" value="ECO:0007669"/>
    <property type="project" value="TreeGrafter"/>
</dbReference>
<evidence type="ECO:0000259" key="10">
    <source>
        <dbReference type="PROSITE" id="PS50089"/>
    </source>
</evidence>
<protein>
    <submittedName>
        <fullName evidence="13">DNA repair protein RAD5, putative</fullName>
    </submittedName>
</protein>
<dbReference type="InterPro" id="IPR001650">
    <property type="entry name" value="Helicase_C-like"/>
</dbReference>
<dbReference type="PROSITE" id="PS00518">
    <property type="entry name" value="ZF_RING_1"/>
    <property type="match status" value="1"/>
</dbReference>
<dbReference type="PROSITE" id="PS51194">
    <property type="entry name" value="HELICASE_CTER"/>
    <property type="match status" value="1"/>
</dbReference>
<evidence type="ECO:0000256" key="1">
    <source>
        <dbReference type="ARBA" id="ARBA00022723"/>
    </source>
</evidence>
<dbReference type="Gene3D" id="2.160.10.10">
    <property type="entry name" value="Hexapeptide repeat proteins"/>
    <property type="match status" value="1"/>
</dbReference>
<dbReference type="PANTHER" id="PTHR45626:SF22">
    <property type="entry name" value="DNA REPAIR PROTEIN RAD5"/>
    <property type="match status" value="1"/>
</dbReference>
<evidence type="ECO:0000256" key="3">
    <source>
        <dbReference type="ARBA" id="ARBA00022771"/>
    </source>
</evidence>
<dbReference type="Gene3D" id="3.40.50.300">
    <property type="entry name" value="P-loop containing nucleotide triphosphate hydrolases"/>
    <property type="match status" value="1"/>
</dbReference>
<dbReference type="Pfam" id="PF00271">
    <property type="entry name" value="Helicase_C"/>
    <property type="match status" value="1"/>
</dbReference>
<feature type="domain" description="Helicase C-terminal" evidence="12">
    <location>
        <begin position="1282"/>
        <end position="1455"/>
    </location>
</feature>
<dbReference type="GO" id="GO:0008270">
    <property type="term" value="F:zinc ion binding"/>
    <property type="evidence" value="ECO:0007669"/>
    <property type="project" value="UniProtKB-KW"/>
</dbReference>
<dbReference type="InterPro" id="IPR013083">
    <property type="entry name" value="Znf_RING/FYVE/PHD"/>
</dbReference>
<dbReference type="InterPro" id="IPR049730">
    <property type="entry name" value="SNF2/RAD54-like_C"/>
</dbReference>
<dbReference type="InterPro" id="IPR050628">
    <property type="entry name" value="SNF2_RAD54_helicase_TF"/>
</dbReference>
<sequence length="1482" mass="171815">MNSSNYFKCENNICNESDNVSKYSYGDDVIELVNLNSNGCKSSNIKEINSLTKCSRNEANYNTFKESSSDIEIIGDTQIYNNDKIDEIELLNKDGELIRGKGVYFEYYLGCIETDSIILSSEICDVKDDKDISISYEITPKSTKRSYSPMYNLKINNSYISSNDYIKIIGRNIPNKTQKSKKKAPPKKQKKENNDDGSTVCYDMVPQENNKFNQIVSSDKKYVEMDKYKCEVLKDINEGYPCIRLKHNNRDVSKLKSHLSKTLSVLLVLNAIRIEIKLEKVSLCDFKFGGSLKTFVHVILYPDSFKIDVHKYHEYNSLIKQSVNNLFKELNITPLRLAKNVSDDSYDDLNTVIVTGKNFSKNNDNFSNKYQSSSVTINTNNTISLDIALKGGTQGSSTISQAKDDEEILDTTSENELEEKNEDTTNLVFVEEKYRGGYLLEEFKEIYPNRFYFKPTLKTYQAEGIWWMYLKENPPEYLKENISKGEKTKEIDLDQIIRSNIVDSEIYVDSDVSVDKEVHVDNDIRVYSDVSVDKEVHIDNDIRVYSDVYVDKEIYANKDVYVDKEVYTTEEAYVDKEVYIDKEVYVNKGIHDCDIYLLDMKTENEPSNPDIKIKGESDKENGHVKEISNKKKLIKIEDYNNDDDNDIRNKEPLNPMWEEHAFIPNIKIYEEGKLIFVLKYFYVNKITGCLSLTYPQYVPQFRGGILADEMGLGKTIQSIGLIAHDIYQNKLHIKNNSVENKNNITYLIENTIKGFNYNKGGTLIIAPLALIYQWKQEIDKHTKKGFISSYIYYGNSKDINSDLLSKYSVVLTTYSTLVSEYKNTWNKKLSSNPTADVQGNSKDIIESKLSYTNWTKEKREQNEKPEVVDILEEWSKNEKVKGNGIKKRKLNTFFMKTALNNGKNSMLHSNGDKKTNKALNSMKEYPLYKITWRRIIIDEAHVIKNKNSIQSIAVWKLRGERKWCLTGTPIQNSLYDIFPLLRFLGIKPYGNIEWWNKEIADYVNRNKLNIALDIVRKISSPILLRRTKNSKTRDGYNIITLPKKNVHILKLKFSLEEEDFYRAIFYRSKTKFDTYMHDGNVLSHYSHVLQLLLRLRQCCSHPLLLFSKPFFEEWNEEDIINEMYGENSKIAASTLNSKTDKSTIDVKLSTMKLEDTLKRDTVKNEVLEKDTLIYNFLQKSSNSKNLNSDYKEEIEMLKNGTAMQCIICLEDAVYPLISKCLHIMCKKCADYYFHLTQIAEKKCPGCDNYISLKSLKTLQQNKSPLDDFLKKMKKDNFVYSTKLRILFDHIKEDIKNELHVVVFSQWIGFLKIIEKLLTLHEIPNKIYDGSLTYEQRKSTLYWFNIQKGKVYQPGIGFCQSTSDIPIENKSGKVLLCSLKAGGVGLNLTVSSKVYLMDLWWNPAIEDQAFERIHRIGQLKDVNIYKFVLEKTVEERILQIHQSKQYTANQCLAQVGNKINTDVNLVTQKLGMDDFILMFKDWN</sequence>
<dbReference type="PANTHER" id="PTHR45626">
    <property type="entry name" value="TRANSCRIPTION TERMINATION FACTOR 2-RELATED"/>
    <property type="match status" value="1"/>
</dbReference>
<dbReference type="GO" id="GO:0004386">
    <property type="term" value="F:helicase activity"/>
    <property type="evidence" value="ECO:0007669"/>
    <property type="project" value="UniProtKB-KW"/>
</dbReference>
<evidence type="ECO:0000259" key="12">
    <source>
        <dbReference type="PROSITE" id="PS51194"/>
    </source>
</evidence>
<dbReference type="SUPFAM" id="SSF52540">
    <property type="entry name" value="P-loop containing nucleoside triphosphate hydrolases"/>
    <property type="match status" value="2"/>
</dbReference>
<evidence type="ECO:0000256" key="4">
    <source>
        <dbReference type="ARBA" id="ARBA00022801"/>
    </source>
</evidence>
<dbReference type="GO" id="GO:0006281">
    <property type="term" value="P:DNA repair"/>
    <property type="evidence" value="ECO:0007669"/>
    <property type="project" value="TreeGrafter"/>
</dbReference>
<evidence type="ECO:0000313" key="14">
    <source>
        <dbReference type="Proteomes" id="UP000507536"/>
    </source>
</evidence>
<dbReference type="InterPro" id="IPR017907">
    <property type="entry name" value="Znf_RING_CS"/>
</dbReference>
<evidence type="ECO:0000313" key="13">
    <source>
        <dbReference type="EMBL" id="SCM11191.1"/>
    </source>
</evidence>
<feature type="domain" description="Helicase ATP-binding" evidence="11">
    <location>
        <begin position="695"/>
        <end position="987"/>
    </location>
</feature>
<evidence type="ECO:0000256" key="9">
    <source>
        <dbReference type="SAM" id="MobiDB-lite"/>
    </source>
</evidence>
<dbReference type="GO" id="GO:0016787">
    <property type="term" value="F:hydrolase activity"/>
    <property type="evidence" value="ECO:0007669"/>
    <property type="project" value="UniProtKB-KW"/>
</dbReference>
<gene>
    <name evidence="13" type="primary">RAD5</name>
    <name evidence="13" type="ORF">PCHDS_000412300</name>
</gene>
<evidence type="ECO:0000256" key="2">
    <source>
        <dbReference type="ARBA" id="ARBA00022741"/>
    </source>
</evidence>
<evidence type="ECO:0000256" key="8">
    <source>
        <dbReference type="PROSITE-ProRule" id="PRU00175"/>
    </source>
</evidence>
<keyword evidence="1" id="KW-0479">Metal-binding</keyword>
<dbReference type="GO" id="GO:0008094">
    <property type="term" value="F:ATP-dependent activity, acting on DNA"/>
    <property type="evidence" value="ECO:0007669"/>
    <property type="project" value="TreeGrafter"/>
</dbReference>
<dbReference type="CDD" id="cd18793">
    <property type="entry name" value="SF2_C_SNF"/>
    <property type="match status" value="1"/>
</dbReference>
<dbReference type="Pfam" id="PF00176">
    <property type="entry name" value="SNF2-rel_dom"/>
    <property type="match status" value="1"/>
</dbReference>
<dbReference type="CDD" id="cd18008">
    <property type="entry name" value="DEXDc_SHPRH-like"/>
    <property type="match status" value="1"/>
</dbReference>
<keyword evidence="7" id="KW-0067">ATP-binding</keyword>
<evidence type="ECO:0000256" key="5">
    <source>
        <dbReference type="ARBA" id="ARBA00022806"/>
    </source>
</evidence>
<proteinExistence type="predicted"/>
<feature type="compositionally biased region" description="Basic residues" evidence="9">
    <location>
        <begin position="178"/>
        <end position="190"/>
    </location>
</feature>
<keyword evidence="5" id="KW-0347">Helicase</keyword>
<dbReference type="SMART" id="SM00184">
    <property type="entry name" value="RING"/>
    <property type="match status" value="1"/>
</dbReference>
<dbReference type="Gene3D" id="3.40.50.10810">
    <property type="entry name" value="Tandem AAA-ATPase domain"/>
    <property type="match status" value="2"/>
</dbReference>
<dbReference type="PROSITE" id="PS51192">
    <property type="entry name" value="HELICASE_ATP_BIND_1"/>
    <property type="match status" value="1"/>
</dbReference>
<organism evidence="13 14">
    <name type="scientific">Plasmodium chabaudi adami</name>
    <dbReference type="NCBI Taxonomy" id="5826"/>
    <lineage>
        <taxon>Eukaryota</taxon>
        <taxon>Sar</taxon>
        <taxon>Alveolata</taxon>
        <taxon>Apicomplexa</taxon>
        <taxon>Aconoidasida</taxon>
        <taxon>Haemosporida</taxon>
        <taxon>Plasmodiidae</taxon>
        <taxon>Plasmodium</taxon>
        <taxon>Plasmodium (Vinckeia)</taxon>
    </lineage>
</organism>